<organism evidence="4 5">
    <name type="scientific">Phytophthora cactorum</name>
    <dbReference type="NCBI Taxonomy" id="29920"/>
    <lineage>
        <taxon>Eukaryota</taxon>
        <taxon>Sar</taxon>
        <taxon>Stramenopiles</taxon>
        <taxon>Oomycota</taxon>
        <taxon>Peronosporomycetes</taxon>
        <taxon>Peronosporales</taxon>
        <taxon>Peronosporaceae</taxon>
        <taxon>Phytophthora</taxon>
    </lineage>
</organism>
<sequence>MKRDRFEAIVQFMHSNTNEDGGAHADKAWEIRPVLQAVERTFRRGYHLGKVISFDEGMMPSRSKFNPMRVFMPDKPSKYGMKFYLTC</sequence>
<dbReference type="Proteomes" id="UP000251314">
    <property type="component" value="Unassembled WGS sequence"/>
</dbReference>
<dbReference type="Proteomes" id="UP000735874">
    <property type="component" value="Unassembled WGS sequence"/>
</dbReference>
<dbReference type="AlphaFoldDB" id="A0A329SRZ4"/>
<dbReference type="EMBL" id="MJFZ01000068">
    <property type="protein sequence ID" value="RAW39335.1"/>
    <property type="molecule type" value="Genomic_DNA"/>
</dbReference>
<comment type="caution">
    <text evidence="4">The sequence shown here is derived from an EMBL/GenBank/DDBJ whole genome shotgun (WGS) entry which is preliminary data.</text>
</comment>
<evidence type="ECO:0000313" key="2">
    <source>
        <dbReference type="EMBL" id="KAG2862569.1"/>
    </source>
</evidence>
<accession>A0A329SRZ4</accession>
<dbReference type="VEuPathDB" id="FungiDB:PC110_g4408"/>
<dbReference type="EMBL" id="RCMV01000088">
    <property type="protein sequence ID" value="KAG3225291.1"/>
    <property type="molecule type" value="Genomic_DNA"/>
</dbReference>
<proteinExistence type="predicted"/>
<evidence type="ECO:0000259" key="1">
    <source>
        <dbReference type="Pfam" id="PF13843"/>
    </source>
</evidence>
<evidence type="ECO:0000313" key="4">
    <source>
        <dbReference type="EMBL" id="RAW39335.1"/>
    </source>
</evidence>
<dbReference type="PANTHER" id="PTHR46599">
    <property type="entry name" value="PIGGYBAC TRANSPOSABLE ELEMENT-DERIVED PROTEIN 4"/>
    <property type="match status" value="1"/>
</dbReference>
<dbReference type="InterPro" id="IPR029526">
    <property type="entry name" value="PGBD"/>
</dbReference>
<reference evidence="3" key="2">
    <citation type="submission" date="2018-05" db="EMBL/GenBank/DDBJ databases">
        <title>Effector identification in a new, highly contiguous assembly of the strawberry crown rot pathogen Phytophthora cactorum.</title>
        <authorList>
            <person name="Armitage A.D."/>
            <person name="Nellist C.F."/>
            <person name="Bates H."/>
            <person name="Vickerstaff R.J."/>
            <person name="Harrison R.J."/>
        </authorList>
    </citation>
    <scope>NUCLEOTIDE SEQUENCE</scope>
    <source>
        <strain evidence="2">15-7</strain>
        <strain evidence="3">P421</strain>
    </source>
</reference>
<protein>
    <recommendedName>
        <fullName evidence="1">PiggyBac transposable element-derived protein domain-containing protein</fullName>
    </recommendedName>
</protein>
<evidence type="ECO:0000313" key="5">
    <source>
        <dbReference type="Proteomes" id="UP000251314"/>
    </source>
</evidence>
<dbReference type="PANTHER" id="PTHR46599:SF3">
    <property type="entry name" value="PIGGYBAC TRANSPOSABLE ELEMENT-DERIVED PROTEIN 4"/>
    <property type="match status" value="1"/>
</dbReference>
<feature type="domain" description="PiggyBac transposable element-derived protein" evidence="1">
    <location>
        <begin position="1"/>
        <end position="87"/>
    </location>
</feature>
<gene>
    <name evidence="4" type="ORF">PC110_g4408</name>
    <name evidence="2" type="ORF">PC113_g6202</name>
    <name evidence="3" type="ORF">PC129_g4089</name>
</gene>
<reference evidence="4 5" key="1">
    <citation type="submission" date="2018-01" db="EMBL/GenBank/DDBJ databases">
        <title>Draft genome of the strawberry crown rot pathogen Phytophthora cactorum.</title>
        <authorList>
            <person name="Armitage A.D."/>
            <person name="Lysoe E."/>
            <person name="Nellist C.F."/>
            <person name="Harrison R.J."/>
            <person name="Brurberg M.B."/>
        </authorList>
    </citation>
    <scope>NUCLEOTIDE SEQUENCE [LARGE SCALE GENOMIC DNA]</scope>
    <source>
        <strain evidence="4 5">10300</strain>
    </source>
</reference>
<evidence type="ECO:0000313" key="3">
    <source>
        <dbReference type="EMBL" id="KAG3225291.1"/>
    </source>
</evidence>
<dbReference type="Pfam" id="PF13843">
    <property type="entry name" value="DDE_Tnp_1_7"/>
    <property type="match status" value="1"/>
</dbReference>
<dbReference type="EMBL" id="RCMG01000125">
    <property type="protein sequence ID" value="KAG2862569.1"/>
    <property type="molecule type" value="Genomic_DNA"/>
</dbReference>
<dbReference type="STRING" id="29920.A0A329SRZ4"/>
<dbReference type="OrthoDB" id="127041at2759"/>
<dbReference type="Proteomes" id="UP000760860">
    <property type="component" value="Unassembled WGS sequence"/>
</dbReference>
<name>A0A329SRZ4_9STRA</name>
<keyword evidence="5" id="KW-1185">Reference proteome</keyword>